<dbReference type="GO" id="GO:0000139">
    <property type="term" value="C:Golgi membrane"/>
    <property type="evidence" value="ECO:0007669"/>
    <property type="project" value="TreeGrafter"/>
</dbReference>
<keyword evidence="5 7" id="KW-0560">Oxidoreductase</keyword>
<evidence type="ECO:0000256" key="3">
    <source>
        <dbReference type="ARBA" id="ARBA00022729"/>
    </source>
</evidence>
<evidence type="ECO:0000256" key="1">
    <source>
        <dbReference type="ARBA" id="ARBA00001974"/>
    </source>
</evidence>
<dbReference type="PANTHER" id="PTHR22897">
    <property type="entry name" value="QUIESCIN Q6-RELATED SULFHYDRYL OXIDASE"/>
    <property type="match status" value="1"/>
</dbReference>
<evidence type="ECO:0000256" key="6">
    <source>
        <dbReference type="ARBA" id="ARBA00023157"/>
    </source>
</evidence>
<keyword evidence="3 8" id="KW-0732">Signal</keyword>
<dbReference type="GO" id="GO:0006457">
    <property type="term" value="P:protein folding"/>
    <property type="evidence" value="ECO:0007669"/>
    <property type="project" value="TreeGrafter"/>
</dbReference>
<dbReference type="GO" id="GO:0005615">
    <property type="term" value="C:extracellular space"/>
    <property type="evidence" value="ECO:0007669"/>
    <property type="project" value="TreeGrafter"/>
</dbReference>
<protein>
    <recommendedName>
        <fullName evidence="7">Sulfhydryl oxidase</fullName>
        <ecNumber evidence="7">1.8.3.2</ecNumber>
    </recommendedName>
</protein>
<reference evidence="10 11" key="1">
    <citation type="submission" date="2018-07" db="EMBL/GenBank/DDBJ databases">
        <title>The complete nuclear genome of the prasinophyte Chloropicon primus (CCMP1205).</title>
        <authorList>
            <person name="Pombert J.-F."/>
            <person name="Otis C."/>
            <person name="Turmel M."/>
            <person name="Lemieux C."/>
        </authorList>
    </citation>
    <scope>NUCLEOTIDE SEQUENCE [LARGE SCALE GENOMIC DNA]</scope>
    <source>
        <strain evidence="10 11">CCMP1205</strain>
    </source>
</reference>
<evidence type="ECO:0000256" key="7">
    <source>
        <dbReference type="RuleBase" id="RU371123"/>
    </source>
</evidence>
<organism evidence="10 11">
    <name type="scientific">Chloropicon primus</name>
    <dbReference type="NCBI Taxonomy" id="1764295"/>
    <lineage>
        <taxon>Eukaryota</taxon>
        <taxon>Viridiplantae</taxon>
        <taxon>Chlorophyta</taxon>
        <taxon>Chloropicophyceae</taxon>
        <taxon>Chloropicales</taxon>
        <taxon>Chloropicaceae</taxon>
        <taxon>Chloropicon</taxon>
    </lineage>
</organism>
<keyword evidence="11" id="KW-1185">Reference proteome</keyword>
<evidence type="ECO:0000313" key="10">
    <source>
        <dbReference type="EMBL" id="QDZ18460.1"/>
    </source>
</evidence>
<dbReference type="EC" id="1.8.3.2" evidence="7"/>
<dbReference type="PROSITE" id="PS51324">
    <property type="entry name" value="ERV_ALR"/>
    <property type="match status" value="1"/>
</dbReference>
<dbReference type="Gene3D" id="1.20.120.310">
    <property type="entry name" value="ERV/ALR sulfhydryl oxidase domain"/>
    <property type="match status" value="1"/>
</dbReference>
<evidence type="ECO:0000313" key="11">
    <source>
        <dbReference type="Proteomes" id="UP000316726"/>
    </source>
</evidence>
<dbReference type="PANTHER" id="PTHR22897:SF8">
    <property type="entry name" value="SULFHYDRYL OXIDASE"/>
    <property type="match status" value="1"/>
</dbReference>
<dbReference type="AlphaFoldDB" id="A0A5B8MGI8"/>
<keyword evidence="2 7" id="KW-0285">Flavoprotein</keyword>
<evidence type="ECO:0000256" key="4">
    <source>
        <dbReference type="ARBA" id="ARBA00022827"/>
    </source>
</evidence>
<dbReference type="InterPro" id="IPR039798">
    <property type="entry name" value="Sulfhydryl_oxidase"/>
</dbReference>
<feature type="signal peptide" evidence="8">
    <location>
        <begin position="1"/>
        <end position="31"/>
    </location>
</feature>
<dbReference type="SUPFAM" id="SSF69000">
    <property type="entry name" value="FAD-dependent thiol oxidase"/>
    <property type="match status" value="1"/>
</dbReference>
<evidence type="ECO:0000259" key="9">
    <source>
        <dbReference type="PROSITE" id="PS51324"/>
    </source>
</evidence>
<name>A0A5B8MGI8_9CHLO</name>
<sequence length="377" mass="42772">MTEDRVRRRSGRALLISGLLLANLNWILCKADTGGTKVGPIEKFPDYPDREVSAVWSRVRKLLPNDRELARPAAVEDGDAIPSEEDDELVLEGELREQMEDTLRGAIAEDPPRNVYGVSLHDVELATALSFKELISPANFEAGAESRDALFRWEGWIAKSHPSSRCREGAWKVMGFLEWVWPEDMKDSDLHPKFRLQLARNLTKLKQCGPEVQTKKGKYAFEHCTDYTCGLWETFHAMSVSPSNEEEVSGANMMSALRGFIDKFFSCSTCREHFLEVLAKEKTKLVETSKDFALWLWESHNVVNMRLAQEEEERGTGDPARPKHAFPHPVMCESCFRSVHPMRVSEGGIHAFLRDHYGFKKSKSEVSGQLESGKEEL</sequence>
<dbReference type="GO" id="GO:0016971">
    <property type="term" value="F:flavin-dependent sulfhydryl oxidase activity"/>
    <property type="evidence" value="ECO:0007669"/>
    <property type="project" value="InterPro"/>
</dbReference>
<evidence type="ECO:0000256" key="8">
    <source>
        <dbReference type="SAM" id="SignalP"/>
    </source>
</evidence>
<accession>A0A5B8MGI8</accession>
<dbReference type="Proteomes" id="UP000316726">
    <property type="component" value="Chromosome 1"/>
</dbReference>
<comment type="cofactor">
    <cofactor evidence="1 7">
        <name>FAD</name>
        <dbReference type="ChEBI" id="CHEBI:57692"/>
    </cofactor>
</comment>
<dbReference type="Pfam" id="PF04777">
    <property type="entry name" value="Evr1_Alr"/>
    <property type="match status" value="1"/>
</dbReference>
<proteinExistence type="predicted"/>
<keyword evidence="4 7" id="KW-0274">FAD</keyword>
<evidence type="ECO:0000256" key="2">
    <source>
        <dbReference type="ARBA" id="ARBA00022630"/>
    </source>
</evidence>
<dbReference type="InterPro" id="IPR036774">
    <property type="entry name" value="ERV/ALR_sulphydryl_oxid_sf"/>
</dbReference>
<keyword evidence="6" id="KW-1015">Disulfide bond</keyword>
<dbReference type="EMBL" id="CP031034">
    <property type="protein sequence ID" value="QDZ18460.1"/>
    <property type="molecule type" value="Genomic_DNA"/>
</dbReference>
<dbReference type="InterPro" id="IPR017905">
    <property type="entry name" value="ERV/ALR_sulphydryl_oxidase"/>
</dbReference>
<evidence type="ECO:0000256" key="5">
    <source>
        <dbReference type="ARBA" id="ARBA00023002"/>
    </source>
</evidence>
<comment type="catalytic activity">
    <reaction evidence="7">
        <text>2 R'C(R)SH + O2 = R'C(R)S-S(R)CR' + H2O2</text>
        <dbReference type="Rhea" id="RHEA:17357"/>
        <dbReference type="ChEBI" id="CHEBI:15379"/>
        <dbReference type="ChEBI" id="CHEBI:16240"/>
        <dbReference type="ChEBI" id="CHEBI:16520"/>
        <dbReference type="ChEBI" id="CHEBI:17412"/>
        <dbReference type="EC" id="1.8.3.2"/>
    </reaction>
</comment>
<feature type="chain" id="PRO_5022782907" description="Sulfhydryl oxidase" evidence="8">
    <location>
        <begin position="32"/>
        <end position="377"/>
    </location>
</feature>
<dbReference type="GO" id="GO:0003756">
    <property type="term" value="F:protein disulfide isomerase activity"/>
    <property type="evidence" value="ECO:0007669"/>
    <property type="project" value="TreeGrafter"/>
</dbReference>
<gene>
    <name evidence="10" type="ORF">A3770_01p09780</name>
</gene>
<dbReference type="OrthoDB" id="59470at2759"/>
<feature type="domain" description="ERV/ALR sulfhydryl oxidase" evidence="9">
    <location>
        <begin position="219"/>
        <end position="324"/>
    </location>
</feature>